<dbReference type="Proteomes" id="UP000751190">
    <property type="component" value="Unassembled WGS sequence"/>
</dbReference>
<dbReference type="Pfam" id="PF07039">
    <property type="entry name" value="SGF29_Tudor"/>
    <property type="match status" value="1"/>
</dbReference>
<feature type="domain" description="SGF29 C-terminal" evidence="2">
    <location>
        <begin position="181"/>
        <end position="332"/>
    </location>
</feature>
<dbReference type="OrthoDB" id="10265994at2759"/>
<dbReference type="EMBL" id="JAGTXO010000005">
    <property type="protein sequence ID" value="KAG8467991.1"/>
    <property type="molecule type" value="Genomic_DNA"/>
</dbReference>
<reference evidence="3" key="1">
    <citation type="submission" date="2021-05" db="EMBL/GenBank/DDBJ databases">
        <title>The genome of the haptophyte Pavlova lutheri (Diacronema luteri, Pavlovales) - a model for lipid biosynthesis in eukaryotic algae.</title>
        <authorList>
            <person name="Hulatt C.J."/>
            <person name="Posewitz M.C."/>
        </authorList>
    </citation>
    <scope>NUCLEOTIDE SEQUENCE</scope>
    <source>
        <strain evidence="3">NIVA-4/92</strain>
    </source>
</reference>
<gene>
    <name evidence="3" type="ORF">KFE25_007043</name>
</gene>
<feature type="region of interest" description="Disordered" evidence="1">
    <location>
        <begin position="82"/>
        <end position="101"/>
    </location>
</feature>
<dbReference type="PANTHER" id="PTHR21539:SF0">
    <property type="entry name" value="SAGA-ASSOCIATED FACTOR 29"/>
    <property type="match status" value="1"/>
</dbReference>
<dbReference type="InterPro" id="IPR037802">
    <property type="entry name" value="SGF29"/>
</dbReference>
<organism evidence="3 4">
    <name type="scientific">Diacronema lutheri</name>
    <name type="common">Unicellular marine alga</name>
    <name type="synonym">Monochrysis lutheri</name>
    <dbReference type="NCBI Taxonomy" id="2081491"/>
    <lineage>
        <taxon>Eukaryota</taxon>
        <taxon>Haptista</taxon>
        <taxon>Haptophyta</taxon>
        <taxon>Pavlovophyceae</taxon>
        <taxon>Pavlovales</taxon>
        <taxon>Pavlovaceae</taxon>
        <taxon>Diacronema</taxon>
    </lineage>
</organism>
<evidence type="ECO:0000313" key="4">
    <source>
        <dbReference type="Proteomes" id="UP000751190"/>
    </source>
</evidence>
<dbReference type="PROSITE" id="PS51518">
    <property type="entry name" value="SGF29_C"/>
    <property type="match status" value="1"/>
</dbReference>
<accession>A0A8J6CEC3</accession>
<dbReference type="AlphaFoldDB" id="A0A8J6CEC3"/>
<name>A0A8J6CEC3_DIALT</name>
<protein>
    <recommendedName>
        <fullName evidence="2">SGF29 C-terminal domain-containing protein</fullName>
    </recommendedName>
</protein>
<feature type="compositionally biased region" description="Basic and acidic residues" evidence="1">
    <location>
        <begin position="138"/>
        <end position="147"/>
    </location>
</feature>
<comment type="caution">
    <text evidence="3">The sequence shown here is derived from an EMBL/GenBank/DDBJ whole genome shotgun (WGS) entry which is preliminary data.</text>
</comment>
<dbReference type="PANTHER" id="PTHR21539">
    <property type="entry name" value="SAGA-ASSOCIATED FACTOR 29"/>
    <property type="match status" value="1"/>
</dbReference>
<dbReference type="InterPro" id="IPR010750">
    <property type="entry name" value="SGF29_tudor-like_dom"/>
</dbReference>
<sequence>MSLIPHELSTKLVNLSKLLKQSGELTAHINRLRDQLATTGPSVLAAQRLDASYSRAIQLSWDEQNLTAACVRGLESVLRSVSSGTKRGAAAEGGTRGDSARGDACARAAAAATTAADGAGGASVCGGGAAAAKGKRARLAESEEKKRPSSPPPGAFPDAQLELVSGDAADAPLCGAVPAGADFVVPVGGRVVSRLSGPKVTPQLWAIGIVLRHIQAKGKYVLRDDDLPGAPPCCTTKQHTITAKYVVPLPTTLPAPGAVSARNVFQRGANVLAMHPAGVRFVRGTVNASPGDASGRRSYVIAFDAVELDPGAAVVAAVPPSFVVELPACLIASEDK</sequence>
<evidence type="ECO:0000313" key="3">
    <source>
        <dbReference type="EMBL" id="KAG8467991.1"/>
    </source>
</evidence>
<evidence type="ECO:0000259" key="2">
    <source>
        <dbReference type="PROSITE" id="PS51518"/>
    </source>
</evidence>
<keyword evidence="4" id="KW-1185">Reference proteome</keyword>
<proteinExistence type="predicted"/>
<dbReference type="GO" id="GO:0000124">
    <property type="term" value="C:SAGA complex"/>
    <property type="evidence" value="ECO:0007669"/>
    <property type="project" value="InterPro"/>
</dbReference>
<evidence type="ECO:0000256" key="1">
    <source>
        <dbReference type="SAM" id="MobiDB-lite"/>
    </source>
</evidence>
<feature type="region of interest" description="Disordered" evidence="1">
    <location>
        <begin position="136"/>
        <end position="159"/>
    </location>
</feature>